<gene>
    <name evidence="2" type="ORF">RFULGI_LOCUS4304</name>
</gene>
<name>A0A9N9FLP9_9GLOM</name>
<evidence type="ECO:0000313" key="3">
    <source>
        <dbReference type="Proteomes" id="UP000789396"/>
    </source>
</evidence>
<feature type="compositionally biased region" description="Polar residues" evidence="1">
    <location>
        <begin position="180"/>
        <end position="199"/>
    </location>
</feature>
<evidence type="ECO:0000256" key="1">
    <source>
        <dbReference type="SAM" id="MobiDB-lite"/>
    </source>
</evidence>
<dbReference type="EMBL" id="CAJVPZ010004233">
    <property type="protein sequence ID" value="CAG8542958.1"/>
    <property type="molecule type" value="Genomic_DNA"/>
</dbReference>
<keyword evidence="3" id="KW-1185">Reference proteome</keyword>
<protein>
    <submittedName>
        <fullName evidence="2">6241_t:CDS:1</fullName>
    </submittedName>
</protein>
<dbReference type="Proteomes" id="UP000789396">
    <property type="component" value="Unassembled WGS sequence"/>
</dbReference>
<accession>A0A9N9FLP9</accession>
<dbReference type="OrthoDB" id="2445844at2759"/>
<sequence length="612" mass="66661">MPTSLTNTEKLITKFIIITKAILEPDTRSTAYDKNTMGTTDMAIETTNVAREQNTALTTRTDTETVLNTEQARLATKNILDTTTTNTVTGITSAINTEPDKEKKKLTTGTTLNVVQTIIVKTTVVTETIFNTITTMNMDRQATPTNAPTMDVVTNTDLNTTMNTMTTDPAPTTNMDRQAPPTNAPTMNTITTDPAPTMNMDRQATPTNVEATMNTMTTDPAPTMDMDRQATPTNVKTTMNTMTTDPAPPMNMNTETASYTAPIKNIEIEPTLTMNMTKMITGTASETTPTMKVIVDFDSASSTVLTTDATTGTSSDTVPTMDVIENLDPASDTTLPMDMTTGTMSDTTPTMDVIADLNPASDTDINADPNSYIPSIQNRAEKPISYTTLIKERDRKTMLSTTSTMKTITETIPDTVATDTMNINMTISSTTQVKSEATTTPNPNSSNQPICHAIKNDGSMFIVTDLKCLSLTPKSRQTKFCPSNIKIFTDGPTKLKINDNSYNISDIITNNCHNYPNSKSCKRGNTDSYCGISQCVVSWAHDIHVRINGETVRMTAHNPIGGTKYWTVNSKIFDGLASKSQYKALTDCISRSCVNCFASPFACKTNEKCKYA</sequence>
<proteinExistence type="predicted"/>
<feature type="compositionally biased region" description="Low complexity" evidence="1">
    <location>
        <begin position="161"/>
        <end position="176"/>
    </location>
</feature>
<comment type="caution">
    <text evidence="2">The sequence shown here is derived from an EMBL/GenBank/DDBJ whole genome shotgun (WGS) entry which is preliminary data.</text>
</comment>
<feature type="region of interest" description="Disordered" evidence="1">
    <location>
        <begin position="161"/>
        <end position="199"/>
    </location>
</feature>
<evidence type="ECO:0000313" key="2">
    <source>
        <dbReference type="EMBL" id="CAG8542958.1"/>
    </source>
</evidence>
<dbReference type="AlphaFoldDB" id="A0A9N9FLP9"/>
<organism evidence="2 3">
    <name type="scientific">Racocetra fulgida</name>
    <dbReference type="NCBI Taxonomy" id="60492"/>
    <lineage>
        <taxon>Eukaryota</taxon>
        <taxon>Fungi</taxon>
        <taxon>Fungi incertae sedis</taxon>
        <taxon>Mucoromycota</taxon>
        <taxon>Glomeromycotina</taxon>
        <taxon>Glomeromycetes</taxon>
        <taxon>Diversisporales</taxon>
        <taxon>Gigasporaceae</taxon>
        <taxon>Racocetra</taxon>
    </lineage>
</organism>
<reference evidence="2" key="1">
    <citation type="submission" date="2021-06" db="EMBL/GenBank/DDBJ databases">
        <authorList>
            <person name="Kallberg Y."/>
            <person name="Tangrot J."/>
            <person name="Rosling A."/>
        </authorList>
    </citation>
    <scope>NUCLEOTIDE SEQUENCE</scope>
    <source>
        <strain evidence="2">IN212</strain>
    </source>
</reference>